<comment type="caution">
    <text evidence="2">The sequence shown here is derived from an EMBL/GenBank/DDBJ whole genome shotgun (WGS) entry which is preliminary data.</text>
</comment>
<feature type="signal peptide" evidence="1">
    <location>
        <begin position="1"/>
        <end position="22"/>
    </location>
</feature>
<evidence type="ECO:0000313" key="2">
    <source>
        <dbReference type="EMBL" id="RFM27318.1"/>
    </source>
</evidence>
<proteinExistence type="predicted"/>
<name>A0A3E1NHQ7_9BACT</name>
<keyword evidence="3" id="KW-1185">Reference proteome</keyword>
<evidence type="ECO:0008006" key="4">
    <source>
        <dbReference type="Google" id="ProtNLM"/>
    </source>
</evidence>
<dbReference type="Proteomes" id="UP000261284">
    <property type="component" value="Unassembled WGS sequence"/>
</dbReference>
<organism evidence="2 3">
    <name type="scientific">Deminuibacter soli</name>
    <dbReference type="NCBI Taxonomy" id="2291815"/>
    <lineage>
        <taxon>Bacteria</taxon>
        <taxon>Pseudomonadati</taxon>
        <taxon>Bacteroidota</taxon>
        <taxon>Chitinophagia</taxon>
        <taxon>Chitinophagales</taxon>
        <taxon>Chitinophagaceae</taxon>
        <taxon>Deminuibacter</taxon>
    </lineage>
</organism>
<dbReference type="Gene3D" id="2.40.160.60">
    <property type="entry name" value="Outer membrane protein transport protein (OMPP1/FadL/TodX)"/>
    <property type="match status" value="1"/>
</dbReference>
<protein>
    <recommendedName>
        <fullName evidence="4">DUF5723 domain-containing protein</fullName>
    </recommendedName>
</protein>
<dbReference type="EMBL" id="QTJU01000005">
    <property type="protein sequence ID" value="RFM27318.1"/>
    <property type="molecule type" value="Genomic_DNA"/>
</dbReference>
<evidence type="ECO:0000256" key="1">
    <source>
        <dbReference type="SAM" id="SignalP"/>
    </source>
</evidence>
<evidence type="ECO:0000313" key="3">
    <source>
        <dbReference type="Proteomes" id="UP000261284"/>
    </source>
</evidence>
<accession>A0A3E1NHQ7</accession>
<dbReference type="AlphaFoldDB" id="A0A3E1NHQ7"/>
<sequence>MQQAVITILAVYAHLLCTRVFAQDNQYETIQLGAKNSILSGASVSRQIDGTAVFSNPATLAQSSGSSITLNSAAWSLTNISFTGKRQQLDITNNYLHNIPAMLAGDIQLRNKKAKLGYAIYHHVLDNLRFSERASGSNDIINNTESPGAEQYTADLHLNTDITEIAGVVGGGYRLTDHFYIGASAEFLFRTQTYQEGFHSFVTPNAPLNTRYNLVSAEQDIDMYFNNVMSRLKLGIAYKAKQWSAGVTVTTPTIRLYSYGEFRGDMNLGNLQVEDVATAGRKTYVVNTFMIGAHVQYKYPWSVSGGVSGKFGRLQTAVAANYYSSLKQYTVLDANSAAAFLPVDGAVPLQPAALFRAWSVNKPVLNLSCSFDYLLRPAFHVLFSARSDNHYGDDRPQGTGFQLAQKLWNIYHVTTGAMFKFNNSEVIAGIQYSTGTNTQYQLPYSTENIKEQSYLQGIPAYGKMHMSTISLLLSFSLVFLTKRQ</sequence>
<dbReference type="RefSeq" id="WP_116848075.1">
    <property type="nucleotide sequence ID" value="NZ_QTJU01000005.1"/>
</dbReference>
<feature type="chain" id="PRO_5017683319" description="DUF5723 domain-containing protein" evidence="1">
    <location>
        <begin position="23"/>
        <end position="484"/>
    </location>
</feature>
<gene>
    <name evidence="2" type="ORF">DXN05_14920</name>
</gene>
<keyword evidence="1" id="KW-0732">Signal</keyword>
<dbReference type="OrthoDB" id="5385495at2"/>
<reference evidence="2 3" key="1">
    <citation type="submission" date="2018-08" db="EMBL/GenBank/DDBJ databases">
        <title>Chitinophagaceae sp. K23C18032701, a novel bacterium isolated from forest soil.</title>
        <authorList>
            <person name="Wang C."/>
        </authorList>
    </citation>
    <scope>NUCLEOTIDE SEQUENCE [LARGE SCALE GENOMIC DNA]</scope>
    <source>
        <strain evidence="2 3">K23C18032701</strain>
    </source>
</reference>